<keyword evidence="1" id="KW-1133">Transmembrane helix</keyword>
<name>F2FA64_SOLSS</name>
<dbReference type="PATRIC" id="fig|1002809.3.peg.1799"/>
<protein>
    <submittedName>
        <fullName evidence="2">Uncharacterized protein</fullName>
    </submittedName>
</protein>
<dbReference type="EMBL" id="AP012157">
    <property type="protein sequence ID" value="BAK16199.1"/>
    <property type="molecule type" value="Genomic_DNA"/>
</dbReference>
<sequence>MQNIEQRAPNRKHSLISYSSLLIGIICFFIVFVTPTRLAHTGNMAGDYITYAMTFIGILLSIVALSKEKEKKLIPVLSLILSSSLFIFWMLALFLLFTGLMDFAP</sequence>
<keyword evidence="1" id="KW-0812">Transmembrane</keyword>
<feature type="transmembrane region" description="Helical" evidence="1">
    <location>
        <begin position="48"/>
        <end position="66"/>
    </location>
</feature>
<reference evidence="3" key="1">
    <citation type="submission" date="2011-04" db="EMBL/GenBank/DDBJ databases">
        <title>Genome sequence of Solibacillus silvestris StLB046.</title>
        <authorList>
            <person name="Morohoshi T."/>
            <person name="Someya N."/>
            <person name="Ikeda T."/>
        </authorList>
    </citation>
    <scope>NUCLEOTIDE SEQUENCE [LARGE SCALE GENOMIC DNA]</scope>
    <source>
        <strain evidence="3">StLB046</strain>
    </source>
</reference>
<dbReference type="STRING" id="1002809.SSIL_1776"/>
<evidence type="ECO:0000256" key="1">
    <source>
        <dbReference type="SAM" id="Phobius"/>
    </source>
</evidence>
<dbReference type="KEGG" id="siv:SSIL_1776"/>
<dbReference type="eggNOG" id="ENOG50336E4">
    <property type="taxonomic scope" value="Bacteria"/>
</dbReference>
<reference evidence="2 3" key="2">
    <citation type="journal article" date="2012" name="J. Biosci. Bioeng.">
        <title>Complete genome sequence and characterization of the N-acylhomoserine lactone-degrading gene of the potato leaf-associated Solibacillus silvestris.</title>
        <authorList>
            <person name="Morohoshi T."/>
            <person name="Tominaga Y."/>
            <person name="Someya N."/>
            <person name="Ikeda T."/>
        </authorList>
    </citation>
    <scope>NUCLEOTIDE SEQUENCE [LARGE SCALE GENOMIC DNA]</scope>
    <source>
        <strain evidence="2 3">StLB046</strain>
    </source>
</reference>
<dbReference type="AlphaFoldDB" id="F2FA64"/>
<dbReference type="Proteomes" id="UP000006691">
    <property type="component" value="Chromosome"/>
</dbReference>
<proteinExistence type="predicted"/>
<accession>F2FA64</accession>
<dbReference type="HOGENOM" id="CLU_176051_0_0_9"/>
<feature type="transmembrane region" description="Helical" evidence="1">
    <location>
        <begin position="15"/>
        <end position="36"/>
    </location>
</feature>
<evidence type="ECO:0000313" key="3">
    <source>
        <dbReference type="Proteomes" id="UP000006691"/>
    </source>
</evidence>
<organism evidence="2 3">
    <name type="scientific">Solibacillus silvestris (strain StLB046)</name>
    <name type="common">Bacillus silvestris</name>
    <dbReference type="NCBI Taxonomy" id="1002809"/>
    <lineage>
        <taxon>Bacteria</taxon>
        <taxon>Bacillati</taxon>
        <taxon>Bacillota</taxon>
        <taxon>Bacilli</taxon>
        <taxon>Bacillales</taxon>
        <taxon>Caryophanaceae</taxon>
        <taxon>Solibacillus</taxon>
    </lineage>
</organism>
<keyword evidence="3" id="KW-1185">Reference proteome</keyword>
<evidence type="ECO:0000313" key="2">
    <source>
        <dbReference type="EMBL" id="BAK16199.1"/>
    </source>
</evidence>
<dbReference type="RefSeq" id="WP_014823541.1">
    <property type="nucleotide sequence ID" value="NC_018065.1"/>
</dbReference>
<keyword evidence="1" id="KW-0472">Membrane</keyword>
<gene>
    <name evidence="2" type="ordered locus">SSIL_1776</name>
</gene>
<feature type="transmembrane region" description="Helical" evidence="1">
    <location>
        <begin position="73"/>
        <end position="97"/>
    </location>
</feature>